<dbReference type="VEuPathDB" id="FungiDB:PPTG_20650"/>
<protein>
    <submittedName>
        <fullName evidence="3">Uncharacterized protein</fullName>
    </submittedName>
</protein>
<proteinExistence type="predicted"/>
<name>W2JW78_PHYNI</name>
<dbReference type="EMBL" id="KI670307">
    <property type="protein sequence ID" value="ETL50679.1"/>
    <property type="molecule type" value="Genomic_DNA"/>
</dbReference>
<gene>
    <name evidence="2" type="ORF">L915_00117</name>
    <name evidence="3" type="ORF">L916_00110</name>
</gene>
<feature type="compositionally biased region" description="Basic and acidic residues" evidence="1">
    <location>
        <begin position="46"/>
        <end position="56"/>
    </location>
</feature>
<evidence type="ECO:0000313" key="4">
    <source>
        <dbReference type="Proteomes" id="UP000053864"/>
    </source>
</evidence>
<dbReference type="EMBL" id="KI683845">
    <property type="protein sequence ID" value="ETK97334.1"/>
    <property type="molecule type" value="Genomic_DNA"/>
</dbReference>
<accession>W2JW78</accession>
<organism evidence="3 4">
    <name type="scientific">Phytophthora nicotianae</name>
    <name type="common">Potato buckeye rot agent</name>
    <name type="synonym">Phytophthora parasitica</name>
    <dbReference type="NCBI Taxonomy" id="4792"/>
    <lineage>
        <taxon>Eukaryota</taxon>
        <taxon>Sar</taxon>
        <taxon>Stramenopiles</taxon>
        <taxon>Oomycota</taxon>
        <taxon>Peronosporomycetes</taxon>
        <taxon>Peronosporales</taxon>
        <taxon>Peronosporaceae</taxon>
        <taxon>Phytophthora</taxon>
    </lineage>
</organism>
<evidence type="ECO:0000313" key="2">
    <source>
        <dbReference type="EMBL" id="ETK97334.1"/>
    </source>
</evidence>
<feature type="region of interest" description="Disordered" evidence="1">
    <location>
        <begin position="42"/>
        <end position="69"/>
    </location>
</feature>
<dbReference type="Proteomes" id="UP000053864">
    <property type="component" value="Unassembled WGS sequence"/>
</dbReference>
<feature type="compositionally biased region" description="Pro residues" evidence="1">
    <location>
        <begin position="128"/>
        <end position="140"/>
    </location>
</feature>
<evidence type="ECO:0000256" key="1">
    <source>
        <dbReference type="SAM" id="MobiDB-lite"/>
    </source>
</evidence>
<dbReference type="AlphaFoldDB" id="W2JW78"/>
<reference evidence="2" key="1">
    <citation type="submission" date="2013-11" db="EMBL/GenBank/DDBJ databases">
        <title>The Genome Sequence of Phytophthora parasitica CJ02B3.</title>
        <authorList>
            <consortium name="The Broad Institute Genomics Platform"/>
            <person name="Russ C."/>
            <person name="Tyler B."/>
            <person name="Panabieres F."/>
            <person name="Shan W."/>
            <person name="Tripathy S."/>
            <person name="Grunwald N."/>
            <person name="Machado M."/>
            <person name="Johnson C.S."/>
            <person name="Arredondo F."/>
            <person name="Hong C."/>
            <person name="Coffey M."/>
            <person name="Young S.K."/>
            <person name="Zeng Q."/>
            <person name="Gargeya S."/>
            <person name="Fitzgerald M."/>
            <person name="Abouelleil A."/>
            <person name="Alvarado L."/>
            <person name="Chapman S.B."/>
            <person name="Gainer-Dewar J."/>
            <person name="Goldberg J."/>
            <person name="Griggs A."/>
            <person name="Gujja S."/>
            <person name="Hansen M."/>
            <person name="Howarth C."/>
            <person name="Imamovic A."/>
            <person name="Ireland A."/>
            <person name="Larimer J."/>
            <person name="McCowan C."/>
            <person name="Murphy C."/>
            <person name="Pearson M."/>
            <person name="Poon T.W."/>
            <person name="Priest M."/>
            <person name="Roberts A."/>
            <person name="Saif S."/>
            <person name="Shea T."/>
            <person name="Sykes S."/>
            <person name="Wortman J."/>
            <person name="Nusbaum C."/>
            <person name="Birren B."/>
        </authorList>
    </citation>
    <scope>NUCLEOTIDE SEQUENCE [LARGE SCALE GENOMIC DNA]</scope>
    <source>
        <strain evidence="2">CJ02B3</strain>
    </source>
</reference>
<sequence>MHDGLQWSARCVQYSSICTTQANSTNAMYRPRDGASWLTQLGSGCEDGRGGTKDEAGGGAKEEEETAQEAKSSKLQCKISLPAQLGKHGTLLSAAAQLGSCAARSARGARDRRPATIATIALHSPASTPSPLPLNRPAPGPRNCLRSDAARQMSGSSSSVGGGKGNERGSSRQLAQILRGSLRRHVCIISAKWQVPYIADSAAAWSPEVAADVQARSFASTAPELIRRMT</sequence>
<dbReference type="Proteomes" id="UP000053236">
    <property type="component" value="Unassembled WGS sequence"/>
</dbReference>
<evidence type="ECO:0000313" key="3">
    <source>
        <dbReference type="EMBL" id="ETL50679.1"/>
    </source>
</evidence>
<feature type="region of interest" description="Disordered" evidence="1">
    <location>
        <begin position="121"/>
        <end position="172"/>
    </location>
</feature>
<reference evidence="3 4" key="2">
    <citation type="submission" date="2013-11" db="EMBL/GenBank/DDBJ databases">
        <title>The Genome Sequence of Phytophthora parasitica CJ05E6.</title>
        <authorList>
            <consortium name="The Broad Institute Genomics Platform"/>
            <person name="Russ C."/>
            <person name="Tyler B."/>
            <person name="Panabieres F."/>
            <person name="Shan W."/>
            <person name="Tripathy S."/>
            <person name="Grunwald N."/>
            <person name="Machado M."/>
            <person name="Johnson C.S."/>
            <person name="Arredondo F."/>
            <person name="Hong C."/>
            <person name="Coffey M."/>
            <person name="Young S.K."/>
            <person name="Zeng Q."/>
            <person name="Gargeya S."/>
            <person name="Fitzgerald M."/>
            <person name="Abouelleil A."/>
            <person name="Alvarado L."/>
            <person name="Chapman S.B."/>
            <person name="Gainer-Dewar J."/>
            <person name="Goldberg J."/>
            <person name="Griggs A."/>
            <person name="Gujja S."/>
            <person name="Hansen M."/>
            <person name="Howarth C."/>
            <person name="Imamovic A."/>
            <person name="Ireland A."/>
            <person name="Larimer J."/>
            <person name="McCowan C."/>
            <person name="Murphy C."/>
            <person name="Pearson M."/>
            <person name="Poon T.W."/>
            <person name="Priest M."/>
            <person name="Roberts A."/>
            <person name="Saif S."/>
            <person name="Shea T."/>
            <person name="Sykes S."/>
            <person name="Wortman J."/>
            <person name="Nusbaum C."/>
            <person name="Birren B."/>
        </authorList>
    </citation>
    <scope>NUCLEOTIDE SEQUENCE [LARGE SCALE GENOMIC DNA]</scope>
    <source>
        <strain evidence="3 4">CJ05E6</strain>
    </source>
</reference>